<dbReference type="EMBL" id="JAAXPG010000049">
    <property type="protein sequence ID" value="NKZ01951.1"/>
    <property type="molecule type" value="Genomic_DNA"/>
</dbReference>
<comment type="caution">
    <text evidence="1">The sequence shown here is derived from an EMBL/GenBank/DDBJ whole genome shotgun (WGS) entry which is preliminary data.</text>
</comment>
<dbReference type="Proteomes" id="UP000553209">
    <property type="component" value="Unassembled WGS sequence"/>
</dbReference>
<evidence type="ECO:0000313" key="1">
    <source>
        <dbReference type="EMBL" id="NKZ01951.1"/>
    </source>
</evidence>
<organism evidence="1 2">
    <name type="scientific">Nocardiopsis alborubida</name>
    <dbReference type="NCBI Taxonomy" id="146802"/>
    <lineage>
        <taxon>Bacteria</taxon>
        <taxon>Bacillati</taxon>
        <taxon>Actinomycetota</taxon>
        <taxon>Actinomycetes</taxon>
        <taxon>Streptosporangiales</taxon>
        <taxon>Nocardiopsidaceae</taxon>
        <taxon>Nocardiopsis</taxon>
    </lineage>
</organism>
<proteinExistence type="predicted"/>
<evidence type="ECO:0000313" key="2">
    <source>
        <dbReference type="Proteomes" id="UP000553209"/>
    </source>
</evidence>
<dbReference type="AlphaFoldDB" id="A0A7X6RTC7"/>
<name>A0A7X6RTC7_9ACTN</name>
<protein>
    <submittedName>
        <fullName evidence="1">Uncharacterized protein</fullName>
    </submittedName>
</protein>
<keyword evidence="2" id="KW-1185">Reference proteome</keyword>
<dbReference type="RefSeq" id="WP_168444217.1">
    <property type="nucleotide sequence ID" value="NZ_JAAXPG010000049.1"/>
</dbReference>
<gene>
    <name evidence="1" type="ORF">HGB44_30440</name>
</gene>
<reference evidence="1 2" key="1">
    <citation type="submission" date="2020-04" db="EMBL/GenBank/DDBJ databases">
        <title>MicrobeNet Type strains.</title>
        <authorList>
            <person name="Nicholson A.C."/>
        </authorList>
    </citation>
    <scope>NUCLEOTIDE SEQUENCE [LARGE SCALE GENOMIC DNA]</scope>
    <source>
        <strain evidence="1 2">ATCC 23612</strain>
    </source>
</reference>
<accession>A0A7X6RTC7</accession>
<sequence>MSPEPLSSYLAETSTFAVDIGPVVWAAGGFSQNGSTALVWGICFLVVLGSGIGLVHRALSHPKPHLSTTEGQGGVNSRIDGDVTGTAVQVGTVIGGIRISAERHATPAPHTEMEAVLSTAVPVREALPRRLGVHAARPGTDDSDLPPYVPRDADELIRRRVRTAAERGGAVLLVGDSTAGKSRTLLHALQQTVPERHLVVPFPDTDLPALADRMKTTPPEGESERWVLWLDDLDRYLGRDGGGLTEGVLRVLTAARTVLAATMRSEYYDAYLDASGDVLGEMNEGADEARLLRRIDVVELDRVWSLEEVRCARETPDQRLREAAANHGVHGIAEYLAAGPDLLAEWRRARRHTGRGGHPRGHAMVAAAIDLARTDLRTVLTRELIWRIHTAYLTDAAALHPEPLDEAWDWARKIRLGASGLLVPEYGKGKEGWRPFDYLVEAADTSIPEATWQAAFDYASDTGERIRVLSAADRLGEREFAYSLNFNLWGYRS</sequence>